<reference evidence="3 4" key="1">
    <citation type="submission" date="2016-10" db="EMBL/GenBank/DDBJ databases">
        <authorList>
            <person name="de Groot N.N."/>
        </authorList>
    </citation>
    <scope>NUCLEOTIDE SEQUENCE [LARGE SCALE GENOMIC DNA]</scope>
    <source>
        <strain evidence="3 4">CGMCC 1.7056</strain>
    </source>
</reference>
<dbReference type="STRING" id="574651.SAMN04487968_12319"/>
<feature type="compositionally biased region" description="Basic and acidic residues" evidence="1">
    <location>
        <begin position="403"/>
        <end position="412"/>
    </location>
</feature>
<feature type="domain" description="DUF222" evidence="2">
    <location>
        <begin position="38"/>
        <end position="351"/>
    </location>
</feature>
<proteinExistence type="predicted"/>
<dbReference type="EMBL" id="FOLB01000023">
    <property type="protein sequence ID" value="SFD02845.1"/>
    <property type="molecule type" value="Genomic_DNA"/>
</dbReference>
<dbReference type="InterPro" id="IPR003870">
    <property type="entry name" value="DUF222"/>
</dbReference>
<feature type="region of interest" description="Disordered" evidence="1">
    <location>
        <begin position="403"/>
        <end position="434"/>
    </location>
</feature>
<accession>A0A1I1NZD9</accession>
<evidence type="ECO:0000313" key="3">
    <source>
        <dbReference type="EMBL" id="SFD02845.1"/>
    </source>
</evidence>
<sequence>MFGVENLLTPVDADEVRAWVQRVAGAPIASDDGARVDELRELETLKAAIEARQARIAVDFDASQRALAAERGVPAARQGRGIAEQIALARRISPHRGRVLLGAAKSIHAEMPHTARAWREGRITEWRALTLGRETACLTREDRGTVDAELARDAEALEAKSDRQVEGEARVLAARLDAASVVERRRRAEAERCVTIRPAPDSMVYLTALLPIARGVAVYAALRRAADTAVGTGVATNRGQVMADTLATRVLGQIDSDTSAPGGKPVVPVTINLVMSARTLLDRSDDPAEIAGFGPIPASLARQLVADALDAKTRVWLRRLYAEPLSGRLIAMDSERRLFPRQLGDFLQLRDRFCRNPWCNSLIRHNDHAQPAEAGGDTSADNGQGLCEQCNHAKQAAGWHTRVVDRPGRTHTVEITTPTGHTYRSQAPPAPGTGLQVRVDLRFAA</sequence>
<feature type="compositionally biased region" description="Polar residues" evidence="1">
    <location>
        <begin position="413"/>
        <end position="425"/>
    </location>
</feature>
<evidence type="ECO:0000259" key="2">
    <source>
        <dbReference type="Pfam" id="PF02720"/>
    </source>
</evidence>
<evidence type="ECO:0000313" key="4">
    <source>
        <dbReference type="Proteomes" id="UP000198832"/>
    </source>
</evidence>
<name>A0A1I1NZD9_9ACTN</name>
<dbReference type="AlphaFoldDB" id="A0A1I1NZD9"/>
<keyword evidence="4" id="KW-1185">Reference proteome</keyword>
<protein>
    <recommendedName>
        <fullName evidence="2">DUF222 domain-containing protein</fullName>
    </recommendedName>
</protein>
<gene>
    <name evidence="3" type="ORF">SAMN04487968_12319</name>
</gene>
<organism evidence="3 4">
    <name type="scientific">Nocardioides terrae</name>
    <dbReference type="NCBI Taxonomy" id="574651"/>
    <lineage>
        <taxon>Bacteria</taxon>
        <taxon>Bacillati</taxon>
        <taxon>Actinomycetota</taxon>
        <taxon>Actinomycetes</taxon>
        <taxon>Propionibacteriales</taxon>
        <taxon>Nocardioidaceae</taxon>
        <taxon>Nocardioides</taxon>
    </lineage>
</organism>
<dbReference type="Proteomes" id="UP000198832">
    <property type="component" value="Unassembled WGS sequence"/>
</dbReference>
<dbReference type="Pfam" id="PF02720">
    <property type="entry name" value="DUF222"/>
    <property type="match status" value="1"/>
</dbReference>
<evidence type="ECO:0000256" key="1">
    <source>
        <dbReference type="SAM" id="MobiDB-lite"/>
    </source>
</evidence>